<keyword evidence="1" id="KW-0472">Membrane</keyword>
<gene>
    <name evidence="2" type="ordered locus">TTE2652</name>
</gene>
<feature type="transmembrane region" description="Helical" evidence="1">
    <location>
        <begin position="41"/>
        <end position="57"/>
    </location>
</feature>
<protein>
    <submittedName>
        <fullName evidence="2">Uncharacterized protein</fullName>
    </submittedName>
</protein>
<dbReference type="Proteomes" id="UP000000555">
    <property type="component" value="Chromosome"/>
</dbReference>
<dbReference type="KEGG" id="tte:TTE2652"/>
<accession>Q8R6Y1</accession>
<keyword evidence="1" id="KW-0812">Transmembrane</keyword>
<evidence type="ECO:0000313" key="2">
    <source>
        <dbReference type="EMBL" id="AAM25771.1"/>
    </source>
</evidence>
<proteinExistence type="predicted"/>
<reference evidence="2 3" key="1">
    <citation type="journal article" date="2002" name="Genome Res.">
        <title>A complete sequence of the T. tengcongensis genome.</title>
        <authorList>
            <person name="Bao Q."/>
            <person name="Tian Y."/>
            <person name="Li W."/>
            <person name="Xu Z."/>
            <person name="Xuan Z."/>
            <person name="Hu S."/>
            <person name="Dong W."/>
            <person name="Yang J."/>
            <person name="Chen Y."/>
            <person name="Xue Y."/>
            <person name="Xu Y."/>
            <person name="Lai X."/>
            <person name="Huang L."/>
            <person name="Dong X."/>
            <person name="Ma Y."/>
            <person name="Ling L."/>
            <person name="Tan H."/>
            <person name="Chen R."/>
            <person name="Wang J."/>
            <person name="Yu J."/>
            <person name="Yang H."/>
        </authorList>
    </citation>
    <scope>NUCLEOTIDE SEQUENCE [LARGE SCALE GENOMIC DNA]</scope>
    <source>
        <strain evidence="3">DSM 15242 / JCM 11007 / NBRC 100824 / MB4</strain>
    </source>
</reference>
<organism evidence="2 3">
    <name type="scientific">Caldanaerobacter subterraneus subsp. tengcongensis (strain DSM 15242 / JCM 11007 / NBRC 100824 / MB4)</name>
    <name type="common">Thermoanaerobacter tengcongensis</name>
    <dbReference type="NCBI Taxonomy" id="273068"/>
    <lineage>
        <taxon>Bacteria</taxon>
        <taxon>Bacillati</taxon>
        <taxon>Bacillota</taxon>
        <taxon>Clostridia</taxon>
        <taxon>Thermoanaerobacterales</taxon>
        <taxon>Thermoanaerobacteraceae</taxon>
        <taxon>Caldanaerobacter</taxon>
    </lineage>
</organism>
<keyword evidence="1" id="KW-1133">Transmembrane helix</keyword>
<feature type="transmembrane region" description="Helical" evidence="1">
    <location>
        <begin position="12"/>
        <end position="35"/>
    </location>
</feature>
<sequence>MAIEIIKRFLAYLRGIETSLIGGVSLSLAMFLAYLRGIETQLVQVVLALMLMFLAYLRGIETGKFSAAHSSIEGF</sequence>
<evidence type="ECO:0000256" key="1">
    <source>
        <dbReference type="SAM" id="Phobius"/>
    </source>
</evidence>
<name>Q8R6Y1_CALS4</name>
<evidence type="ECO:0000313" key="3">
    <source>
        <dbReference type="Proteomes" id="UP000000555"/>
    </source>
</evidence>
<dbReference type="EMBL" id="AE008691">
    <property type="protein sequence ID" value="AAM25771.1"/>
    <property type="molecule type" value="Genomic_DNA"/>
</dbReference>
<keyword evidence="3" id="KW-1185">Reference proteome</keyword>
<dbReference type="HOGENOM" id="CLU_2664153_0_0_9"/>
<dbReference type="AlphaFoldDB" id="Q8R6Y1"/>